<dbReference type="InterPro" id="IPR036396">
    <property type="entry name" value="Cyt_P450_sf"/>
</dbReference>
<dbReference type="InterPro" id="IPR050121">
    <property type="entry name" value="Cytochrome_P450_monoxygenase"/>
</dbReference>
<dbReference type="EMBL" id="GG663364">
    <property type="protein sequence ID" value="EEH09702.1"/>
    <property type="molecule type" value="Genomic_DNA"/>
</dbReference>
<evidence type="ECO:0000256" key="1">
    <source>
        <dbReference type="ARBA" id="ARBA00010617"/>
    </source>
</evidence>
<name>C0NEN1_AJECG</name>
<protein>
    <submittedName>
        <fullName evidence="2">Cytochrome P450</fullName>
    </submittedName>
</protein>
<dbReference type="HOGENOM" id="CLU_909020_0_0_1"/>
<dbReference type="GO" id="GO:0005506">
    <property type="term" value="F:iron ion binding"/>
    <property type="evidence" value="ECO:0007669"/>
    <property type="project" value="InterPro"/>
</dbReference>
<proteinExistence type="inferred from homology"/>
<accession>C0NEN1</accession>
<dbReference type="InterPro" id="IPR001128">
    <property type="entry name" value="Cyt_P450"/>
</dbReference>
<organism evidence="2 3">
    <name type="scientific">Ajellomyces capsulatus (strain G186AR / H82 / ATCC MYA-2454 / RMSCC 2432)</name>
    <name type="common">Darling's disease fungus</name>
    <name type="synonym">Histoplasma capsulatum</name>
    <dbReference type="NCBI Taxonomy" id="447093"/>
    <lineage>
        <taxon>Eukaryota</taxon>
        <taxon>Fungi</taxon>
        <taxon>Dikarya</taxon>
        <taxon>Ascomycota</taxon>
        <taxon>Pezizomycotina</taxon>
        <taxon>Eurotiomycetes</taxon>
        <taxon>Eurotiomycetidae</taxon>
        <taxon>Onygenales</taxon>
        <taxon>Ajellomycetaceae</taxon>
        <taxon>Histoplasma</taxon>
    </lineage>
</organism>
<dbReference type="SUPFAM" id="SSF48264">
    <property type="entry name" value="Cytochrome P450"/>
    <property type="match status" value="1"/>
</dbReference>
<dbReference type="Pfam" id="PF00067">
    <property type="entry name" value="p450"/>
    <property type="match status" value="2"/>
</dbReference>
<gene>
    <name evidence="2" type="ORF">HCBG_01347</name>
</gene>
<dbReference type="PANTHER" id="PTHR24305:SF166">
    <property type="entry name" value="CYTOCHROME P450 12A4, MITOCHONDRIAL-RELATED"/>
    <property type="match status" value="1"/>
</dbReference>
<dbReference type="AlphaFoldDB" id="C0NEN1"/>
<comment type="similarity">
    <text evidence="1">Belongs to the cytochrome P450 family.</text>
</comment>
<dbReference type="GO" id="GO:0016705">
    <property type="term" value="F:oxidoreductase activity, acting on paired donors, with incorporation or reduction of molecular oxygen"/>
    <property type="evidence" value="ECO:0007669"/>
    <property type="project" value="InterPro"/>
</dbReference>
<evidence type="ECO:0000313" key="2">
    <source>
        <dbReference type="EMBL" id="EEH09702.1"/>
    </source>
</evidence>
<keyword evidence="3" id="KW-1185">Reference proteome</keyword>
<dbReference type="RefSeq" id="XP_045290183.1">
    <property type="nucleotide sequence ID" value="XM_045428397.1"/>
</dbReference>
<dbReference type="STRING" id="447093.C0NEN1"/>
<reference evidence="2" key="1">
    <citation type="submission" date="2009-02" db="EMBL/GenBank/DDBJ databases">
        <title>The Genome Sequence of Ajellomyces capsulatus strain G186AR.</title>
        <authorList>
            <consortium name="The Broad Institute Genome Sequencing Platform"/>
            <person name="Champion M."/>
            <person name="Cuomo C."/>
            <person name="Ma L.-J."/>
            <person name="Henn M.R."/>
            <person name="Sil A."/>
            <person name="Goldman B."/>
            <person name="Young S.K."/>
            <person name="Kodira C.D."/>
            <person name="Zeng Q."/>
            <person name="Koehrsen M."/>
            <person name="Alvarado L."/>
            <person name="Berlin A."/>
            <person name="Borenstein D."/>
            <person name="Chen Z."/>
            <person name="Engels R."/>
            <person name="Freedman E."/>
            <person name="Gellesch M."/>
            <person name="Goldberg J."/>
            <person name="Griggs A."/>
            <person name="Gujja S."/>
            <person name="Heiman D."/>
            <person name="Hepburn T."/>
            <person name="Howarth C."/>
            <person name="Jen D."/>
            <person name="Larson L."/>
            <person name="Lewis B."/>
            <person name="Mehta T."/>
            <person name="Park D."/>
            <person name="Pearson M."/>
            <person name="Roberts A."/>
            <person name="Saif S."/>
            <person name="Shea T."/>
            <person name="Shenoy N."/>
            <person name="Sisk P."/>
            <person name="Stolte C."/>
            <person name="Sykes S."/>
            <person name="Walk T."/>
            <person name="White J."/>
            <person name="Yandava C."/>
            <person name="Klein B."/>
            <person name="McEwen J.G."/>
            <person name="Puccia R."/>
            <person name="Goldman G.H."/>
            <person name="Felipe M.S."/>
            <person name="Nino-Vega G."/>
            <person name="San-Blas G."/>
            <person name="Taylor J."/>
            <person name="Mendoza L."/>
            <person name="Galagan J."/>
            <person name="Nusbaum C."/>
            <person name="Birren B."/>
        </authorList>
    </citation>
    <scope>NUCLEOTIDE SEQUENCE</scope>
    <source>
        <strain evidence="2">G186AR</strain>
    </source>
</reference>
<dbReference type="InParanoid" id="C0NEN1"/>
<dbReference type="Gene3D" id="1.10.630.10">
    <property type="entry name" value="Cytochrome P450"/>
    <property type="match status" value="1"/>
</dbReference>
<dbReference type="Proteomes" id="UP000001631">
    <property type="component" value="Unassembled WGS sequence"/>
</dbReference>
<dbReference type="GO" id="GO:0020037">
    <property type="term" value="F:heme binding"/>
    <property type="evidence" value="ECO:0007669"/>
    <property type="project" value="InterPro"/>
</dbReference>
<dbReference type="GO" id="GO:0004497">
    <property type="term" value="F:monooxygenase activity"/>
    <property type="evidence" value="ECO:0007669"/>
    <property type="project" value="InterPro"/>
</dbReference>
<dbReference type="GeneID" id="69034364"/>
<sequence length="306" mass="33591">MTISYIVLSAGQLSPAGLAFFIIDDLRSPFFLSAPVNNLLEQGGRNPKAVRIADLAQRTTLDVIGLVGMGYDFNSILNPTSRLIIECVQYVRNFCERLLQDKRQMIEKKEGEHIIDIFSVAMESGEFTNRELVDQIVTFLSAGHETTASAFQLVVYVLCKHPEIPNPASRRSSVLPAIHLTRAPHRRLSPPPSLTLSLTYMRPKHSAIFDTLIPKGTGIGISPSVTNHDPEPWGPDAGIFNPERWMGPGNANPGGATNNYAFLTFFPWSAKPYWSIVGTSGVGLLGGGHGWGDLKWGFWIRGKSSS</sequence>
<dbReference type="PANTHER" id="PTHR24305">
    <property type="entry name" value="CYTOCHROME P450"/>
    <property type="match status" value="1"/>
</dbReference>
<evidence type="ECO:0000313" key="3">
    <source>
        <dbReference type="Proteomes" id="UP000001631"/>
    </source>
</evidence>